<organism evidence="1">
    <name type="scientific">marine sediment metagenome</name>
    <dbReference type="NCBI Taxonomy" id="412755"/>
    <lineage>
        <taxon>unclassified sequences</taxon>
        <taxon>metagenomes</taxon>
        <taxon>ecological metagenomes</taxon>
    </lineage>
</organism>
<evidence type="ECO:0000313" key="1">
    <source>
        <dbReference type="EMBL" id="KKM88346.1"/>
    </source>
</evidence>
<reference evidence="1" key="1">
    <citation type="journal article" date="2015" name="Nature">
        <title>Complex archaea that bridge the gap between prokaryotes and eukaryotes.</title>
        <authorList>
            <person name="Spang A."/>
            <person name="Saw J.H."/>
            <person name="Jorgensen S.L."/>
            <person name="Zaremba-Niedzwiedzka K."/>
            <person name="Martijn J."/>
            <person name="Lind A.E."/>
            <person name="van Eijk R."/>
            <person name="Schleper C."/>
            <person name="Guy L."/>
            <person name="Ettema T.J."/>
        </authorList>
    </citation>
    <scope>NUCLEOTIDE SEQUENCE</scope>
</reference>
<gene>
    <name evidence="1" type="ORF">LCGC14_1259740</name>
</gene>
<protein>
    <submittedName>
        <fullName evidence="1">Uncharacterized protein</fullName>
    </submittedName>
</protein>
<sequence length="935" mass="106371">ALTELKVARQEETESQIRERAEKIEADAISSLAALTEAQDPLPQLETLGNLVFDEGATDIKTFTERMKAKLGDLWERFKGFVQVIFDKLKSERGSIEFGKPTQKQEIAELRAQLKEQVKLARIAQREGRQKAVESARQQFNRLKSKEAQRRKKVSIERGTRRVLTELASETLPVSLRGKFLKAIANSITPKQFDDVAIRIRDAANAFTEAQEIKKNLGSKRSKIAFIRKINEINQTVINDIKKELGIDKPLRQMSAEQLDAVTEKLKARVRFKRSRGFRPAIEKKGTEKPVISEELYEVYFNNKPSRKETFIKKAKNVIEGTVALSEDLLGVLSTRLGNINPKLKIELRKYEKAQMQQIQKDLTSVTAFSDKVKAMSKEDYSDLDVALKNGQTAKINELVEEYDMATEFKEVQKVLDSLYERGNKVGFDIGYRENYFPRIVEDPKGLLDFLSDREDWSILNEAIKRKEMAISRDLTDAEKAQLINNMIRGYSGGQITLSKTGNMKERVIEFVSPEMDIFYEDSMLALHDYISKINNAIEARKFFGKELPTDQLTDEYNNIEDSLGAFILQLLSEGQIDSTQQIEVRQLMLARFEQVGINGKIGKVVGPAKSLGYLTVMGSVFNTLTQIEDLGVAIYAGKLRHALPAFVQEIFGKSKVTREELGINKIAIEMESKSSLATMVDKVFKIIGLTRIDTIGKNVLINSVISKSMAEAKKNDPKLIKQLELMFESEAQDVLQDLKDGVISENVKFIAFNRLADLQPIALSEVPVRYLLAGNGRIFYQLKTWQIKRLDTYRNEVWNEAKTDKPQAIRNMIRMAIIFSILGATADTLKDWLLGRKITLDDLVVDNILKLTGFFSRYNVSKIRREGVGKGVVQQILPPTKIADDLSRDIWNVLTDFDESADINKLRTVEDIPVIGKLYYWWFGRGSEVKKKRR</sequence>
<dbReference type="EMBL" id="LAZR01006970">
    <property type="protein sequence ID" value="KKM88346.1"/>
    <property type="molecule type" value="Genomic_DNA"/>
</dbReference>
<proteinExistence type="predicted"/>
<accession>A0A0F9LMG4</accession>
<comment type="caution">
    <text evidence="1">The sequence shown here is derived from an EMBL/GenBank/DDBJ whole genome shotgun (WGS) entry which is preliminary data.</text>
</comment>
<name>A0A0F9LMG4_9ZZZZ</name>
<feature type="non-terminal residue" evidence="1">
    <location>
        <position position="1"/>
    </location>
</feature>
<dbReference type="AlphaFoldDB" id="A0A0F9LMG4"/>